<gene>
    <name evidence="4" type="ORF">CAC42_2307</name>
</gene>
<evidence type="ECO:0000313" key="5">
    <source>
        <dbReference type="Proteomes" id="UP000243797"/>
    </source>
</evidence>
<sequence>MQGFNMGRYYPPSTSTSDPPTFNKTHPLGARARKLRSEGILTVRFEMPFAIWCSHCPKPTIIGQGVRFNAEKKKVGNYYSTPLWSFRMKHVVCGGVIEIRTDPKAGEYIVTEGAKRRDYGDERVEEGVVDEEERMRRREDAMAGLEGRKGEEMEKKEAGKRIDELRVEKERFWADPGEANRLARRGFRKERRERNSEREKAARIQERLGIGVDLLPENDEDRARAGMIDFGTMGGDGSIRAVNKPLFDIHPPKIAEGHPHATQMTKSASTQRHKKRRLEEALRSNTRAALDPWGPSRTGGFDNDSTTPATISKLRRRPDQPSDDARSDLATTAPIKSAKLALVAYDSD</sequence>
<reference evidence="4 5" key="1">
    <citation type="submission" date="2017-06" db="EMBL/GenBank/DDBJ databases">
        <title>Draft genome sequence of a variant of Elsinoe murrayae.</title>
        <authorList>
            <person name="Cheng Q."/>
        </authorList>
    </citation>
    <scope>NUCLEOTIDE SEQUENCE [LARGE SCALE GENOMIC DNA]</scope>
    <source>
        <strain evidence="4 5">CQ-2017a</strain>
    </source>
</reference>
<organism evidence="4 5">
    <name type="scientific">Sphaceloma murrayae</name>
    <dbReference type="NCBI Taxonomy" id="2082308"/>
    <lineage>
        <taxon>Eukaryota</taxon>
        <taxon>Fungi</taxon>
        <taxon>Dikarya</taxon>
        <taxon>Ascomycota</taxon>
        <taxon>Pezizomycotina</taxon>
        <taxon>Dothideomycetes</taxon>
        <taxon>Dothideomycetidae</taxon>
        <taxon>Myriangiales</taxon>
        <taxon>Elsinoaceae</taxon>
        <taxon>Sphaceloma</taxon>
    </lineage>
</organism>
<feature type="coiled-coil region" evidence="2">
    <location>
        <begin position="148"/>
        <end position="207"/>
    </location>
</feature>
<protein>
    <submittedName>
        <fullName evidence="4">Uncharacterized protein</fullName>
    </submittedName>
</protein>
<name>A0A2K1QIT6_9PEZI</name>
<evidence type="ECO:0000256" key="3">
    <source>
        <dbReference type="SAM" id="MobiDB-lite"/>
    </source>
</evidence>
<dbReference type="InterPro" id="IPR007590">
    <property type="entry name" value="Saf4/Yju2"/>
</dbReference>
<evidence type="ECO:0000256" key="2">
    <source>
        <dbReference type="SAM" id="Coils"/>
    </source>
</evidence>
<dbReference type="PANTHER" id="PTHR12111:SF2">
    <property type="entry name" value="SPLICING FACTOR YJU2B-RELATED"/>
    <property type="match status" value="1"/>
</dbReference>
<keyword evidence="5" id="KW-1185">Reference proteome</keyword>
<proteinExistence type="inferred from homology"/>
<comment type="caution">
    <text evidence="4">The sequence shown here is derived from an EMBL/GenBank/DDBJ whole genome shotgun (WGS) entry which is preliminary data.</text>
</comment>
<dbReference type="AlphaFoldDB" id="A0A2K1QIT6"/>
<keyword evidence="2" id="KW-0175">Coiled coil</keyword>
<dbReference type="GO" id="GO:0000398">
    <property type="term" value="P:mRNA splicing, via spliceosome"/>
    <property type="evidence" value="ECO:0007669"/>
    <property type="project" value="InterPro"/>
</dbReference>
<evidence type="ECO:0000256" key="1">
    <source>
        <dbReference type="ARBA" id="ARBA00005595"/>
    </source>
</evidence>
<dbReference type="OrthoDB" id="360327at2759"/>
<dbReference type="STRING" id="2082308.A0A2K1QIT6"/>
<feature type="region of interest" description="Disordered" evidence="3">
    <location>
        <begin position="1"/>
        <end position="28"/>
    </location>
</feature>
<accession>A0A2K1QIT6</accession>
<feature type="region of interest" description="Disordered" evidence="3">
    <location>
        <begin position="254"/>
        <end position="333"/>
    </location>
</feature>
<dbReference type="Pfam" id="PF04502">
    <property type="entry name" value="Saf4_Yju2"/>
    <property type="match status" value="1"/>
</dbReference>
<evidence type="ECO:0000313" key="4">
    <source>
        <dbReference type="EMBL" id="PNS15078.1"/>
    </source>
</evidence>
<feature type="compositionally biased region" description="Basic and acidic residues" evidence="3">
    <location>
        <begin position="317"/>
        <end position="327"/>
    </location>
</feature>
<dbReference type="InParanoid" id="A0A2K1QIT6"/>
<dbReference type="PANTHER" id="PTHR12111">
    <property type="entry name" value="SPLICING FACTOR YJU2"/>
    <property type="match status" value="1"/>
</dbReference>
<dbReference type="GO" id="GO:0005684">
    <property type="term" value="C:U2-type spliceosomal complex"/>
    <property type="evidence" value="ECO:0007669"/>
    <property type="project" value="TreeGrafter"/>
</dbReference>
<comment type="similarity">
    <text evidence="1">Belongs to the CWC16 family.</text>
</comment>
<dbReference type="EMBL" id="NKHZ01000081">
    <property type="protein sequence ID" value="PNS15078.1"/>
    <property type="molecule type" value="Genomic_DNA"/>
</dbReference>
<dbReference type="GO" id="GO:0071014">
    <property type="term" value="C:post-mRNA release spliceosomal complex"/>
    <property type="evidence" value="ECO:0007669"/>
    <property type="project" value="TreeGrafter"/>
</dbReference>
<feature type="compositionally biased region" description="Low complexity" evidence="3">
    <location>
        <begin position="11"/>
        <end position="21"/>
    </location>
</feature>
<dbReference type="Proteomes" id="UP000243797">
    <property type="component" value="Unassembled WGS sequence"/>
</dbReference>